<feature type="transmembrane region" description="Helical" evidence="2">
    <location>
        <begin position="662"/>
        <end position="681"/>
    </location>
</feature>
<reference evidence="3 4" key="1">
    <citation type="journal article" date="2013" name="Curr. Biol.">
        <title>The Genome of the Foraminiferan Reticulomyxa filosa.</title>
        <authorList>
            <person name="Glockner G."/>
            <person name="Hulsmann N."/>
            <person name="Schleicher M."/>
            <person name="Noegel A.A."/>
            <person name="Eichinger L."/>
            <person name="Gallinger C."/>
            <person name="Pawlowski J."/>
            <person name="Sierra R."/>
            <person name="Euteneuer U."/>
            <person name="Pillet L."/>
            <person name="Moustafa A."/>
            <person name="Platzer M."/>
            <person name="Groth M."/>
            <person name="Szafranski K."/>
            <person name="Schliwa M."/>
        </authorList>
    </citation>
    <scope>NUCLEOTIDE SEQUENCE [LARGE SCALE GENOMIC DNA]</scope>
</reference>
<feature type="region of interest" description="Disordered" evidence="1">
    <location>
        <begin position="212"/>
        <end position="248"/>
    </location>
</feature>
<name>X6MF39_RETFI</name>
<organism evidence="3 4">
    <name type="scientific">Reticulomyxa filosa</name>
    <dbReference type="NCBI Taxonomy" id="46433"/>
    <lineage>
        <taxon>Eukaryota</taxon>
        <taxon>Sar</taxon>
        <taxon>Rhizaria</taxon>
        <taxon>Retaria</taxon>
        <taxon>Foraminifera</taxon>
        <taxon>Monothalamids</taxon>
        <taxon>Reticulomyxidae</taxon>
        <taxon>Reticulomyxa</taxon>
    </lineage>
</organism>
<feature type="compositionally biased region" description="Basic and acidic residues" evidence="1">
    <location>
        <begin position="224"/>
        <end position="235"/>
    </location>
</feature>
<accession>X6MF39</accession>
<evidence type="ECO:0000313" key="3">
    <source>
        <dbReference type="EMBL" id="ETO12638.1"/>
    </source>
</evidence>
<dbReference type="InterPro" id="IPR036265">
    <property type="entry name" value="HIT-like_sf"/>
</dbReference>
<dbReference type="Gene3D" id="3.30.428.10">
    <property type="entry name" value="HIT-like"/>
    <property type="match status" value="1"/>
</dbReference>
<keyword evidence="2" id="KW-0472">Membrane</keyword>
<protein>
    <submittedName>
        <fullName evidence="3">Uncharacterized protein</fullName>
    </submittedName>
</protein>
<evidence type="ECO:0000313" key="4">
    <source>
        <dbReference type="Proteomes" id="UP000023152"/>
    </source>
</evidence>
<gene>
    <name evidence="3" type="ORF">RFI_24735</name>
</gene>
<dbReference type="Proteomes" id="UP000023152">
    <property type="component" value="Unassembled WGS sequence"/>
</dbReference>
<proteinExistence type="predicted"/>
<dbReference type="AlphaFoldDB" id="X6MF39"/>
<keyword evidence="2" id="KW-1133">Transmembrane helix</keyword>
<evidence type="ECO:0000256" key="1">
    <source>
        <dbReference type="SAM" id="MobiDB-lite"/>
    </source>
</evidence>
<dbReference type="EMBL" id="ASPP01021237">
    <property type="protein sequence ID" value="ETO12638.1"/>
    <property type="molecule type" value="Genomic_DNA"/>
</dbReference>
<evidence type="ECO:0000256" key="2">
    <source>
        <dbReference type="SAM" id="Phobius"/>
    </source>
</evidence>
<keyword evidence="4" id="KW-1185">Reference proteome</keyword>
<dbReference type="SUPFAM" id="SSF54197">
    <property type="entry name" value="HIT-like"/>
    <property type="match status" value="1"/>
</dbReference>
<keyword evidence="2" id="KW-0812">Transmembrane</keyword>
<sequence length="696" mass="79824">MSRSAIILQDNKHNVLTISHSEEEPFVFGRVTKGYNHACNRFFVVPFLGNYLRVERCDGSSEMVSQNHGCIAKEEDKLYLIDEKHDKENIFYLRVEGWKHKIVMNEKNILAEVKKLGLDSSAASSFRSAGTPNQRDKQLEGKFENEDSIEKMNTNTFKMLSCSITANSPLHSTSNQRNMLSESLSGLDSIKNSPICPTRLGVKRDIINKNGNANANGIGNGNENKNENKNEKKNGNDNNGNASATPPLPITELTGLSLPITNVPVIEASTSASNDILSQSQLQSMASTWASHKDDEKSEPILKYEFDTQYSIGILVLDWIKLQIDPKQYCLVLYQCLESFLKQHTHPYLRIYVFVPRSLVEYFKQWPLSWSTMANFNLRQPRILNWIQCNESTAQQQYVKQCLLFCQQFVHSKNCIRFVLQYMKYNWKCIPNQCKHVWESCLPSGCHLELLFASKFAKQTAKLCTPYVMEMPPSFQLSHKVQHVIGIVPPNHNSSLIDYIDSEQLLLDKLKQCYNDVLLHFYQLCHLPFVIPTVVPILTTTGSITAVSKHEPLPFHLQQLPTYALPLKMDQASGQYNGHWKNALSVYLLPKEKRQPECGQSVYWEDKNYVLVYDRFFKAKFHLLLLPRCTFASISELMGSNSTHIQMIQDMAARGQWICHKYFVLSLFVYLFILLCRYCCIQQSEVATCYKRPRPS</sequence>
<comment type="caution">
    <text evidence="3">The sequence shown here is derived from an EMBL/GenBank/DDBJ whole genome shotgun (WGS) entry which is preliminary data.</text>
</comment>
<feature type="compositionally biased region" description="Low complexity" evidence="1">
    <location>
        <begin position="212"/>
        <end position="223"/>
    </location>
</feature>
<dbReference type="OrthoDB" id="6118651at2759"/>